<feature type="binding site" evidence="7">
    <location>
        <position position="47"/>
    </location>
    <ligand>
        <name>Zn(2+)</name>
        <dbReference type="ChEBI" id="CHEBI:29105"/>
    </ligand>
</feature>
<dbReference type="AlphaFoldDB" id="A0A9P7YLR8"/>
<evidence type="ECO:0000256" key="2">
    <source>
        <dbReference type="ARBA" id="ARBA00012925"/>
    </source>
</evidence>
<feature type="binding site" evidence="7">
    <location>
        <position position="45"/>
    </location>
    <ligand>
        <name>Zn(2+)</name>
        <dbReference type="ChEBI" id="CHEBI:29105"/>
    </ligand>
</feature>
<dbReference type="Pfam" id="PF00484">
    <property type="entry name" value="Pro_CA"/>
    <property type="match status" value="1"/>
</dbReference>
<dbReference type="GO" id="GO:0015976">
    <property type="term" value="P:carbon utilization"/>
    <property type="evidence" value="ECO:0007669"/>
    <property type="project" value="InterPro"/>
</dbReference>
<dbReference type="GO" id="GO:0004089">
    <property type="term" value="F:carbonate dehydratase activity"/>
    <property type="evidence" value="ECO:0007669"/>
    <property type="project" value="UniProtKB-UniRule"/>
</dbReference>
<gene>
    <name evidence="9" type="ORF">BJ875DRAFT_254418</name>
</gene>
<dbReference type="EMBL" id="MU251420">
    <property type="protein sequence ID" value="KAG9235900.1"/>
    <property type="molecule type" value="Genomic_DNA"/>
</dbReference>
<evidence type="ECO:0000256" key="1">
    <source>
        <dbReference type="ARBA" id="ARBA00006217"/>
    </source>
</evidence>
<dbReference type="OrthoDB" id="10248475at2759"/>
<comment type="similarity">
    <text evidence="1 8">Belongs to the beta-class carbonic anhydrase family.</text>
</comment>
<evidence type="ECO:0000313" key="9">
    <source>
        <dbReference type="EMBL" id="KAG9235900.1"/>
    </source>
</evidence>
<dbReference type="InterPro" id="IPR036874">
    <property type="entry name" value="Carbonic_anhydrase_sf"/>
</dbReference>
<feature type="binding site" evidence="7">
    <location>
        <position position="101"/>
    </location>
    <ligand>
        <name>Zn(2+)</name>
        <dbReference type="ChEBI" id="CHEBI:29105"/>
    </ligand>
</feature>
<dbReference type="InterPro" id="IPR001765">
    <property type="entry name" value="Carbonic_anhydrase"/>
</dbReference>
<dbReference type="GO" id="GO:0008270">
    <property type="term" value="F:zinc ion binding"/>
    <property type="evidence" value="ECO:0007669"/>
    <property type="project" value="UniProtKB-UniRule"/>
</dbReference>
<dbReference type="InterPro" id="IPR015892">
    <property type="entry name" value="Carbonic_anhydrase_CS"/>
</dbReference>
<dbReference type="PROSITE" id="PS00705">
    <property type="entry name" value="PROK_CO2_ANHYDRASE_2"/>
    <property type="match status" value="1"/>
</dbReference>
<comment type="caution">
    <text evidence="9">The sequence shown here is derived from an EMBL/GenBank/DDBJ whole genome shotgun (WGS) entry which is preliminary data.</text>
</comment>
<reference evidence="9" key="1">
    <citation type="journal article" date="2021" name="IMA Fungus">
        <title>Genomic characterization of three marine fungi, including Emericellopsis atlantica sp. nov. with signatures of a generalist lifestyle and marine biomass degradation.</title>
        <authorList>
            <person name="Hagestad O.C."/>
            <person name="Hou L."/>
            <person name="Andersen J.H."/>
            <person name="Hansen E.H."/>
            <person name="Altermark B."/>
            <person name="Li C."/>
            <person name="Kuhnert E."/>
            <person name="Cox R.J."/>
            <person name="Crous P.W."/>
            <person name="Spatafora J.W."/>
            <person name="Lail K."/>
            <person name="Amirebrahimi M."/>
            <person name="Lipzen A."/>
            <person name="Pangilinan J."/>
            <person name="Andreopoulos W."/>
            <person name="Hayes R.D."/>
            <person name="Ng V."/>
            <person name="Grigoriev I.V."/>
            <person name="Jackson S.A."/>
            <person name="Sutton T.D.S."/>
            <person name="Dobson A.D.W."/>
            <person name="Rama T."/>
        </authorList>
    </citation>
    <scope>NUCLEOTIDE SEQUENCE</scope>
    <source>
        <strain evidence="9">TRa018bII</strain>
    </source>
</reference>
<dbReference type="SUPFAM" id="SSF53056">
    <property type="entry name" value="beta-carbonic anhydrase, cab"/>
    <property type="match status" value="1"/>
</dbReference>
<dbReference type="PANTHER" id="PTHR11002:SF76">
    <property type="entry name" value="CARBONIC ANHYDRASE"/>
    <property type="match status" value="1"/>
</dbReference>
<dbReference type="SMART" id="SM00947">
    <property type="entry name" value="Pro_CA"/>
    <property type="match status" value="1"/>
</dbReference>
<evidence type="ECO:0000256" key="8">
    <source>
        <dbReference type="RuleBase" id="RU003956"/>
    </source>
</evidence>
<dbReference type="CDD" id="cd00883">
    <property type="entry name" value="beta_CA_cladeA"/>
    <property type="match status" value="1"/>
</dbReference>
<keyword evidence="10" id="KW-1185">Reference proteome</keyword>
<keyword evidence="4 7" id="KW-0862">Zinc</keyword>
<sequence>MASSDKYKYALKSNDSWASYKGHQNQQFFPTMAKGQAPEILWLGCSDSRVPETTLLGLSPGDVFTHRNIANILSPTDLNFLSVLEYAVKHVKVKHIVLCGHTMCGGCQGALGDSSVGAVLDAWLTPLKVVRAANEAELKSIKDFNDRAKRLAELSVKSGVGVLMNNFTVLEAIKERGIEVHGAIYDIACGQIKDLCLGTDGELRHTKAGVVLTDGPSDQGEEIVEIRSKSHAVLVFNDEGAELTVR</sequence>
<accession>A0A9P7YLR8</accession>
<keyword evidence="5 8" id="KW-0456">Lyase</keyword>
<keyword evidence="3 7" id="KW-0479">Metal-binding</keyword>
<evidence type="ECO:0000256" key="4">
    <source>
        <dbReference type="ARBA" id="ARBA00022833"/>
    </source>
</evidence>
<dbReference type="Gene3D" id="3.40.1050.10">
    <property type="entry name" value="Carbonic anhydrase"/>
    <property type="match status" value="1"/>
</dbReference>
<dbReference type="GO" id="GO:0071244">
    <property type="term" value="P:cellular response to carbon dioxide"/>
    <property type="evidence" value="ECO:0007669"/>
    <property type="project" value="TreeGrafter"/>
</dbReference>
<protein>
    <recommendedName>
        <fullName evidence="2 8">Carbonic anhydrase</fullName>
        <ecNumber evidence="2 8">4.2.1.1</ecNumber>
    </recommendedName>
    <alternativeName>
        <fullName evidence="8">Carbonate dehydratase</fullName>
    </alternativeName>
</protein>
<evidence type="ECO:0000256" key="5">
    <source>
        <dbReference type="ARBA" id="ARBA00023239"/>
    </source>
</evidence>
<dbReference type="EC" id="4.2.1.1" evidence="2 8"/>
<evidence type="ECO:0000313" key="10">
    <source>
        <dbReference type="Proteomes" id="UP000824998"/>
    </source>
</evidence>
<dbReference type="GO" id="GO:0034599">
    <property type="term" value="P:cellular response to oxidative stress"/>
    <property type="evidence" value="ECO:0007669"/>
    <property type="project" value="TreeGrafter"/>
</dbReference>
<dbReference type="GO" id="GO:0005737">
    <property type="term" value="C:cytoplasm"/>
    <property type="evidence" value="ECO:0007669"/>
    <property type="project" value="TreeGrafter"/>
</dbReference>
<evidence type="ECO:0000256" key="6">
    <source>
        <dbReference type="ARBA" id="ARBA00048348"/>
    </source>
</evidence>
<evidence type="ECO:0000256" key="3">
    <source>
        <dbReference type="ARBA" id="ARBA00022723"/>
    </source>
</evidence>
<organism evidence="9 10">
    <name type="scientific">Amylocarpus encephaloides</name>
    <dbReference type="NCBI Taxonomy" id="45428"/>
    <lineage>
        <taxon>Eukaryota</taxon>
        <taxon>Fungi</taxon>
        <taxon>Dikarya</taxon>
        <taxon>Ascomycota</taxon>
        <taxon>Pezizomycotina</taxon>
        <taxon>Leotiomycetes</taxon>
        <taxon>Helotiales</taxon>
        <taxon>Helotiales incertae sedis</taxon>
        <taxon>Amylocarpus</taxon>
    </lineage>
</organism>
<comment type="cofactor">
    <cofactor evidence="7">
        <name>Zn(2+)</name>
        <dbReference type="ChEBI" id="CHEBI:29105"/>
    </cofactor>
    <text evidence="7">Binds 1 zinc ion per subunit.</text>
</comment>
<comment type="function">
    <text evidence="8">Reversible hydration of carbon dioxide.</text>
</comment>
<dbReference type="Proteomes" id="UP000824998">
    <property type="component" value="Unassembled WGS sequence"/>
</dbReference>
<evidence type="ECO:0000256" key="7">
    <source>
        <dbReference type="PIRSR" id="PIRSR601765-1"/>
    </source>
</evidence>
<name>A0A9P7YLR8_9HELO</name>
<feature type="binding site" evidence="7">
    <location>
        <position position="104"/>
    </location>
    <ligand>
        <name>Zn(2+)</name>
        <dbReference type="ChEBI" id="CHEBI:29105"/>
    </ligand>
</feature>
<dbReference type="PANTHER" id="PTHR11002">
    <property type="entry name" value="CARBONIC ANHYDRASE"/>
    <property type="match status" value="1"/>
</dbReference>
<comment type="catalytic activity">
    <reaction evidence="6 8">
        <text>hydrogencarbonate + H(+) = CO2 + H2O</text>
        <dbReference type="Rhea" id="RHEA:10748"/>
        <dbReference type="ChEBI" id="CHEBI:15377"/>
        <dbReference type="ChEBI" id="CHEBI:15378"/>
        <dbReference type="ChEBI" id="CHEBI:16526"/>
        <dbReference type="ChEBI" id="CHEBI:17544"/>
        <dbReference type="EC" id="4.2.1.1"/>
    </reaction>
</comment>
<proteinExistence type="inferred from homology"/>